<dbReference type="SMART" id="SM00360">
    <property type="entry name" value="RRM"/>
    <property type="match status" value="1"/>
</dbReference>
<feature type="region of interest" description="Disordered" evidence="4">
    <location>
        <begin position="123"/>
        <end position="142"/>
    </location>
</feature>
<accession>A0A7S1VM38</accession>
<keyword evidence="1" id="KW-0677">Repeat</keyword>
<feature type="domain" description="RRM" evidence="5">
    <location>
        <begin position="378"/>
        <end position="456"/>
    </location>
</feature>
<evidence type="ECO:0000256" key="4">
    <source>
        <dbReference type="SAM" id="MobiDB-lite"/>
    </source>
</evidence>
<protein>
    <recommendedName>
        <fullName evidence="5">RRM domain-containing protein</fullName>
    </recommendedName>
</protein>
<evidence type="ECO:0000313" key="6">
    <source>
        <dbReference type="EMBL" id="CAD9304514.1"/>
    </source>
</evidence>
<dbReference type="InterPro" id="IPR035979">
    <property type="entry name" value="RBD_domain_sf"/>
</dbReference>
<name>A0A7S1VM38_9STRA</name>
<feature type="region of interest" description="Disordered" evidence="4">
    <location>
        <begin position="455"/>
        <end position="555"/>
    </location>
</feature>
<dbReference type="SUPFAM" id="SSF54928">
    <property type="entry name" value="RNA-binding domain, RBD"/>
    <property type="match status" value="1"/>
</dbReference>
<dbReference type="InterPro" id="IPR012677">
    <property type="entry name" value="Nucleotide-bd_a/b_plait_sf"/>
</dbReference>
<dbReference type="PROSITE" id="PS50102">
    <property type="entry name" value="RRM"/>
    <property type="match status" value="1"/>
</dbReference>
<dbReference type="InterPro" id="IPR000504">
    <property type="entry name" value="RRM_dom"/>
</dbReference>
<evidence type="ECO:0000256" key="3">
    <source>
        <dbReference type="PROSITE-ProRule" id="PRU00176"/>
    </source>
</evidence>
<keyword evidence="2 3" id="KW-0694">RNA-binding</keyword>
<dbReference type="FunFam" id="3.30.70.330:FF:000383">
    <property type="entry name" value="Sex lethal, isoform D"/>
    <property type="match status" value="1"/>
</dbReference>
<dbReference type="EMBL" id="HBGK01044788">
    <property type="protein sequence ID" value="CAD9304514.1"/>
    <property type="molecule type" value="Transcribed_RNA"/>
</dbReference>
<feature type="region of interest" description="Disordered" evidence="4">
    <location>
        <begin position="1"/>
        <end position="75"/>
    </location>
</feature>
<evidence type="ECO:0000256" key="2">
    <source>
        <dbReference type="ARBA" id="ARBA00022884"/>
    </source>
</evidence>
<dbReference type="CDD" id="cd12362">
    <property type="entry name" value="RRM3_CELF1-6"/>
    <property type="match status" value="1"/>
</dbReference>
<feature type="compositionally biased region" description="Low complexity" evidence="4">
    <location>
        <begin position="484"/>
        <end position="496"/>
    </location>
</feature>
<proteinExistence type="predicted"/>
<feature type="compositionally biased region" description="Basic and acidic residues" evidence="4">
    <location>
        <begin position="30"/>
        <end position="42"/>
    </location>
</feature>
<dbReference type="GO" id="GO:0010629">
    <property type="term" value="P:negative regulation of gene expression"/>
    <property type="evidence" value="ECO:0007669"/>
    <property type="project" value="UniProtKB-ARBA"/>
</dbReference>
<dbReference type="InterPro" id="IPR052462">
    <property type="entry name" value="SLIRP/GR-RBP-like"/>
</dbReference>
<reference evidence="6" key="1">
    <citation type="submission" date="2021-01" db="EMBL/GenBank/DDBJ databases">
        <authorList>
            <person name="Corre E."/>
            <person name="Pelletier E."/>
            <person name="Niang G."/>
            <person name="Scheremetjew M."/>
            <person name="Finn R."/>
            <person name="Kale V."/>
            <person name="Holt S."/>
            <person name="Cochrane G."/>
            <person name="Meng A."/>
            <person name="Brown T."/>
            <person name="Cohen L."/>
        </authorList>
    </citation>
    <scope>NUCLEOTIDE SEQUENCE</scope>
    <source>
        <strain evidence="6">CCMP 410</strain>
    </source>
</reference>
<dbReference type="Gene3D" id="3.30.70.330">
    <property type="match status" value="1"/>
</dbReference>
<dbReference type="GO" id="GO:0009967">
    <property type="term" value="P:positive regulation of signal transduction"/>
    <property type="evidence" value="ECO:0007669"/>
    <property type="project" value="UniProtKB-ARBA"/>
</dbReference>
<evidence type="ECO:0000259" key="5">
    <source>
        <dbReference type="PROSITE" id="PS50102"/>
    </source>
</evidence>
<evidence type="ECO:0000256" key="1">
    <source>
        <dbReference type="ARBA" id="ARBA00022737"/>
    </source>
</evidence>
<dbReference type="AlphaFoldDB" id="A0A7S1VM38"/>
<gene>
    <name evidence="6" type="ORF">GOCE00092_LOCUS23546</name>
</gene>
<dbReference type="Pfam" id="PF00076">
    <property type="entry name" value="RRM_1"/>
    <property type="match status" value="1"/>
</dbReference>
<dbReference type="GO" id="GO:0003729">
    <property type="term" value="F:mRNA binding"/>
    <property type="evidence" value="ECO:0007669"/>
    <property type="project" value="UniProtKB-ARBA"/>
</dbReference>
<dbReference type="PANTHER" id="PTHR48027">
    <property type="entry name" value="HETEROGENEOUS NUCLEAR RIBONUCLEOPROTEIN 87F-RELATED"/>
    <property type="match status" value="1"/>
</dbReference>
<sequence length="576" mass="59952">MAFNNVAAMDGNPKDDPNLAKDTNQTTEAESEKSREADESPKDNGPVQTAKSKMANDAPASPATQPQLYQPAYGLPHLTPQPGYYMYGANHHVTPEPPSPAASVSYDPLSFLQQQAALQSFSPAFPQAPPLSPSGRSGLAGGLPPPSPLFPRVAANSGDDRPVIPMSPQLGGTVGVYANYAGTATQSISAYPGLNGSEGSATPAASVAATSASDVTNWADQRSQTGFPQASPQFHSQNTMDMGYSRAASGTRSTSFDEMLPPAMLPPQSDPTGAPYSPYAGSQPSPRIATSPMYTGQGWHGGYGAGASDPYQQSPVQARTVMPMAPHHGYPQPGMHTYGSRPIPPHYGHPNGGMPFYPATSPGPPIQTTASNKGPDGANLFIFHIPNHFTNMDMYNLFCQYGNLLSVRIMVEKDTGRSRGFGFVSYDSPESAAMAIKELNGFAIGNKRLKVQHKQIRAGEQRSGPVPGAGPYGGHGDVGSFHGSSNPPTNPASNPSLGLGSTPWYDAATSAVPPQGDSKEENGGSVEAASALPPPLPGCEPASASNSLPGLSPLTASLEPLRNALPDVHTGVQSKP</sequence>
<dbReference type="GO" id="GO:0005737">
    <property type="term" value="C:cytoplasm"/>
    <property type="evidence" value="ECO:0007669"/>
    <property type="project" value="UniProtKB-ARBA"/>
</dbReference>
<organism evidence="6">
    <name type="scientific">Grammatophora oceanica</name>
    <dbReference type="NCBI Taxonomy" id="210454"/>
    <lineage>
        <taxon>Eukaryota</taxon>
        <taxon>Sar</taxon>
        <taxon>Stramenopiles</taxon>
        <taxon>Ochrophyta</taxon>
        <taxon>Bacillariophyta</taxon>
        <taxon>Fragilariophyceae</taxon>
        <taxon>Fragilariophycidae</taxon>
        <taxon>Rhabdonematales</taxon>
        <taxon>Grammatophoraceae</taxon>
        <taxon>Grammatophora</taxon>
    </lineage>
</organism>